<feature type="signal peptide" evidence="16">
    <location>
        <begin position="1"/>
        <end position="21"/>
    </location>
</feature>
<dbReference type="GO" id="GO:0004497">
    <property type="term" value="F:monooxygenase activity"/>
    <property type="evidence" value="ECO:0007669"/>
    <property type="project" value="UniProtKB-KW"/>
</dbReference>
<evidence type="ECO:0000256" key="15">
    <source>
        <dbReference type="ARBA" id="ARBA00047174"/>
    </source>
</evidence>
<gene>
    <name evidence="18" type="ORF">BOTBODRAFT_490472</name>
</gene>
<dbReference type="PANTHER" id="PTHR33353">
    <property type="entry name" value="PUTATIVE (AFU_ORTHOLOGUE AFUA_1G12560)-RELATED"/>
    <property type="match status" value="1"/>
</dbReference>
<keyword evidence="19" id="KW-1185">Reference proteome</keyword>
<dbReference type="GO" id="GO:0046872">
    <property type="term" value="F:metal ion binding"/>
    <property type="evidence" value="ECO:0007669"/>
    <property type="project" value="UniProtKB-KW"/>
</dbReference>
<dbReference type="AlphaFoldDB" id="A0A067M4U4"/>
<dbReference type="HOGENOM" id="CLU_031730_2_2_1"/>
<evidence type="ECO:0000256" key="11">
    <source>
        <dbReference type="ARBA" id="ARBA00023277"/>
    </source>
</evidence>
<keyword evidence="3" id="KW-0964">Secreted</keyword>
<dbReference type="EC" id="1.14.99.56" evidence="15"/>
<evidence type="ECO:0000256" key="3">
    <source>
        <dbReference type="ARBA" id="ARBA00022525"/>
    </source>
</evidence>
<evidence type="ECO:0000256" key="9">
    <source>
        <dbReference type="ARBA" id="ARBA00023033"/>
    </source>
</evidence>
<keyword evidence="11" id="KW-0119">Carbohydrate metabolism</keyword>
<dbReference type="GO" id="GO:0005576">
    <property type="term" value="C:extracellular region"/>
    <property type="evidence" value="ECO:0007669"/>
    <property type="project" value="UniProtKB-SubCell"/>
</dbReference>
<comment type="cofactor">
    <cofactor evidence="1">
        <name>Cu(2+)</name>
        <dbReference type="ChEBI" id="CHEBI:29036"/>
    </cofactor>
</comment>
<keyword evidence="8" id="KW-0186">Copper</keyword>
<proteinExistence type="inferred from homology"/>
<evidence type="ECO:0000256" key="1">
    <source>
        <dbReference type="ARBA" id="ARBA00001973"/>
    </source>
</evidence>
<comment type="similarity">
    <text evidence="13">Belongs to the polysaccharide monooxygenase AA9 family.</text>
</comment>
<keyword evidence="7" id="KW-0560">Oxidoreductase</keyword>
<dbReference type="PANTHER" id="PTHR33353:SF10">
    <property type="entry name" value="ENDO-BETA-1,4-GLUCANASE D"/>
    <property type="match status" value="1"/>
</dbReference>
<evidence type="ECO:0000256" key="5">
    <source>
        <dbReference type="ARBA" id="ARBA00022729"/>
    </source>
</evidence>
<accession>A0A067M4U4</accession>
<evidence type="ECO:0000256" key="7">
    <source>
        <dbReference type="ARBA" id="ARBA00023002"/>
    </source>
</evidence>
<dbReference type="InParanoid" id="A0A067M4U4"/>
<evidence type="ECO:0000256" key="4">
    <source>
        <dbReference type="ARBA" id="ARBA00022723"/>
    </source>
</evidence>
<protein>
    <recommendedName>
        <fullName evidence="15">lytic cellulose monooxygenase (C4-dehydrogenating)</fullName>
        <ecNumber evidence="15">1.14.99.56</ecNumber>
    </recommendedName>
</protein>
<keyword evidence="9" id="KW-0503">Monooxygenase</keyword>
<dbReference type="InterPro" id="IPR049892">
    <property type="entry name" value="AA9"/>
</dbReference>
<evidence type="ECO:0000256" key="12">
    <source>
        <dbReference type="ARBA" id="ARBA00023326"/>
    </source>
</evidence>
<evidence type="ECO:0000256" key="6">
    <source>
        <dbReference type="ARBA" id="ARBA00023001"/>
    </source>
</evidence>
<evidence type="ECO:0000256" key="10">
    <source>
        <dbReference type="ARBA" id="ARBA00023157"/>
    </source>
</evidence>
<evidence type="ECO:0000259" key="17">
    <source>
        <dbReference type="Pfam" id="PF03443"/>
    </source>
</evidence>
<evidence type="ECO:0000256" key="16">
    <source>
        <dbReference type="SAM" id="SignalP"/>
    </source>
</evidence>
<evidence type="ECO:0000256" key="2">
    <source>
        <dbReference type="ARBA" id="ARBA00004613"/>
    </source>
</evidence>
<name>A0A067M4U4_BOTB1</name>
<dbReference type="STRING" id="930990.A0A067M4U4"/>
<evidence type="ECO:0000313" key="18">
    <source>
        <dbReference type="EMBL" id="KDQ10584.1"/>
    </source>
</evidence>
<keyword evidence="12" id="KW-0624">Polysaccharide degradation</keyword>
<evidence type="ECO:0000256" key="8">
    <source>
        <dbReference type="ARBA" id="ARBA00023008"/>
    </source>
</evidence>
<evidence type="ECO:0000256" key="14">
    <source>
        <dbReference type="ARBA" id="ARBA00045077"/>
    </source>
</evidence>
<dbReference type="GO" id="GO:0030245">
    <property type="term" value="P:cellulose catabolic process"/>
    <property type="evidence" value="ECO:0007669"/>
    <property type="project" value="UniProtKB-KW"/>
</dbReference>
<comment type="subcellular location">
    <subcellularLocation>
        <location evidence="2">Secreted</location>
    </subcellularLocation>
</comment>
<sequence length="243" mass="25492">MHLSSAFLAFGLAALADSVSAHGYIKSYVIDGKTYPGWNPYGPASQPGTINRPFYQNGPPTPFDSGTAIICNGDNKAASASATVTAGSTITLNWDWNSVHPGPVMGYLAKCNGPCSSFFGDGPWVKISEAGYDPSQSVPWAEERLHNSGTWQHKIPKSLANGEYLFRSEILGLHAAGNSGGAQFYPACAHLVVTGGTGGTWPNGIKISGAYQKSDPGILVQLYQVTPSTPTYKIPGGPVLLSA</sequence>
<dbReference type="InterPro" id="IPR005103">
    <property type="entry name" value="AA9_LPMO"/>
</dbReference>
<keyword evidence="6" id="KW-0136">Cellulose degradation</keyword>
<dbReference type="CDD" id="cd21175">
    <property type="entry name" value="LPMO_AA9"/>
    <property type="match status" value="1"/>
</dbReference>
<feature type="domain" description="Auxiliary Activity family 9 catalytic" evidence="17">
    <location>
        <begin position="22"/>
        <end position="232"/>
    </location>
</feature>
<keyword evidence="4" id="KW-0479">Metal-binding</keyword>
<comment type="catalytic activity">
    <reaction evidence="14">
        <text>[(1-&gt;4)-beta-D-glucosyl]n+m + reduced acceptor + O2 = 4-dehydro-beta-D-glucosyl-[(1-&gt;4)-beta-D-glucosyl]n-1 + [(1-&gt;4)-beta-D-glucosyl]m + acceptor + H2O.</text>
        <dbReference type="EC" id="1.14.99.56"/>
    </reaction>
</comment>
<keyword evidence="18" id="KW-0378">Hydrolase</keyword>
<dbReference type="Proteomes" id="UP000027195">
    <property type="component" value="Unassembled WGS sequence"/>
</dbReference>
<organism evidence="18 19">
    <name type="scientific">Botryobasidium botryosum (strain FD-172 SS1)</name>
    <dbReference type="NCBI Taxonomy" id="930990"/>
    <lineage>
        <taxon>Eukaryota</taxon>
        <taxon>Fungi</taxon>
        <taxon>Dikarya</taxon>
        <taxon>Basidiomycota</taxon>
        <taxon>Agaricomycotina</taxon>
        <taxon>Agaricomycetes</taxon>
        <taxon>Cantharellales</taxon>
        <taxon>Botryobasidiaceae</taxon>
        <taxon>Botryobasidium</taxon>
    </lineage>
</organism>
<dbReference type="GO" id="GO:0016787">
    <property type="term" value="F:hydrolase activity"/>
    <property type="evidence" value="ECO:0007669"/>
    <property type="project" value="UniProtKB-KW"/>
</dbReference>
<dbReference type="Gene3D" id="2.70.50.70">
    <property type="match status" value="1"/>
</dbReference>
<evidence type="ECO:0000313" key="19">
    <source>
        <dbReference type="Proteomes" id="UP000027195"/>
    </source>
</evidence>
<feature type="chain" id="PRO_5001641002" description="lytic cellulose monooxygenase (C4-dehydrogenating)" evidence="16">
    <location>
        <begin position="22"/>
        <end position="243"/>
    </location>
</feature>
<dbReference type="EMBL" id="KL198066">
    <property type="protein sequence ID" value="KDQ10584.1"/>
    <property type="molecule type" value="Genomic_DNA"/>
</dbReference>
<dbReference type="OrthoDB" id="4849160at2759"/>
<reference evidence="19" key="1">
    <citation type="journal article" date="2014" name="Proc. Natl. Acad. Sci. U.S.A.">
        <title>Extensive sampling of basidiomycete genomes demonstrates inadequacy of the white-rot/brown-rot paradigm for wood decay fungi.</title>
        <authorList>
            <person name="Riley R."/>
            <person name="Salamov A.A."/>
            <person name="Brown D.W."/>
            <person name="Nagy L.G."/>
            <person name="Floudas D."/>
            <person name="Held B.W."/>
            <person name="Levasseur A."/>
            <person name="Lombard V."/>
            <person name="Morin E."/>
            <person name="Otillar R."/>
            <person name="Lindquist E.A."/>
            <person name="Sun H."/>
            <person name="LaButti K.M."/>
            <person name="Schmutz J."/>
            <person name="Jabbour D."/>
            <person name="Luo H."/>
            <person name="Baker S.E."/>
            <person name="Pisabarro A.G."/>
            <person name="Walton J.D."/>
            <person name="Blanchette R.A."/>
            <person name="Henrissat B."/>
            <person name="Martin F."/>
            <person name="Cullen D."/>
            <person name="Hibbett D.S."/>
            <person name="Grigoriev I.V."/>
        </authorList>
    </citation>
    <scope>NUCLEOTIDE SEQUENCE [LARGE SCALE GENOMIC DNA]</scope>
    <source>
        <strain evidence="19">FD-172 SS1</strain>
    </source>
</reference>
<keyword evidence="5 16" id="KW-0732">Signal</keyword>
<dbReference type="Pfam" id="PF03443">
    <property type="entry name" value="AA9"/>
    <property type="match status" value="1"/>
</dbReference>
<evidence type="ECO:0000256" key="13">
    <source>
        <dbReference type="ARBA" id="ARBA00044502"/>
    </source>
</evidence>
<keyword evidence="10" id="KW-1015">Disulfide bond</keyword>